<keyword evidence="7" id="KW-0255">Endonuclease</keyword>
<dbReference type="SUPFAM" id="SSF103084">
    <property type="entry name" value="Holliday junction resolvase RusA"/>
    <property type="match status" value="1"/>
</dbReference>
<dbReference type="GO" id="GO:0006310">
    <property type="term" value="P:DNA recombination"/>
    <property type="evidence" value="ECO:0007669"/>
    <property type="project" value="UniProtKB-KW"/>
</dbReference>
<keyword evidence="11" id="KW-0233">DNA recombination</keyword>
<dbReference type="Pfam" id="PF05866">
    <property type="entry name" value="RusA"/>
    <property type="match status" value="1"/>
</dbReference>
<dbReference type="InterPro" id="IPR016281">
    <property type="entry name" value="Endonuclease_RusA"/>
</dbReference>
<evidence type="ECO:0000256" key="5">
    <source>
        <dbReference type="ARBA" id="ARBA00022722"/>
    </source>
</evidence>
<keyword evidence="6" id="KW-0479">Metal-binding</keyword>
<dbReference type="PIRSF" id="PIRSF001007">
    <property type="entry name" value="RusA"/>
    <property type="match status" value="1"/>
</dbReference>
<proteinExistence type="inferred from homology"/>
<evidence type="ECO:0000256" key="12">
    <source>
        <dbReference type="ARBA" id="ARBA00023204"/>
    </source>
</evidence>
<comment type="subunit">
    <text evidence="3">Homodimer.</text>
</comment>
<evidence type="ECO:0000256" key="4">
    <source>
        <dbReference type="ARBA" id="ARBA00014885"/>
    </source>
</evidence>
<sequence>MNLIVLELPFPPSLNTYWRHARGRTYINKTGLEYRKIVMEYVMRHHLKAAAGPLEYHVDLYPPDRRRRDGDNFSFKVIWDSLTHSGCIDDDSLFRKWGGQWRQPVKGGLARIYISSYQEIETHE</sequence>
<keyword evidence="12" id="KW-0234">DNA repair</keyword>
<keyword evidence="9" id="KW-0378">Hydrolase</keyword>
<evidence type="ECO:0000256" key="13">
    <source>
        <dbReference type="ARBA" id="ARBA00029354"/>
    </source>
</evidence>
<organism evidence="17">
    <name type="scientific">uncultured Caudovirales phage</name>
    <dbReference type="NCBI Taxonomy" id="2100421"/>
    <lineage>
        <taxon>Viruses</taxon>
        <taxon>Duplodnaviria</taxon>
        <taxon>Heunggongvirae</taxon>
        <taxon>Uroviricota</taxon>
        <taxon>Caudoviricetes</taxon>
        <taxon>Peduoviridae</taxon>
        <taxon>Maltschvirus</taxon>
        <taxon>Maltschvirus maltsch</taxon>
    </lineage>
</organism>
<dbReference type="InterPro" id="IPR008822">
    <property type="entry name" value="Endonuclease_RusA-like"/>
</dbReference>
<dbReference type="InterPro" id="IPR036614">
    <property type="entry name" value="RusA-like_sf"/>
</dbReference>
<reference evidence="17" key="1">
    <citation type="submission" date="2020-04" db="EMBL/GenBank/DDBJ databases">
        <authorList>
            <person name="Chiriac C."/>
            <person name="Salcher M."/>
            <person name="Ghai R."/>
            <person name="Kavagutti S V."/>
        </authorList>
    </citation>
    <scope>NUCLEOTIDE SEQUENCE</scope>
</reference>
<evidence type="ECO:0000313" key="17">
    <source>
        <dbReference type="EMBL" id="CAB4124558.1"/>
    </source>
</evidence>
<comment type="cofactor">
    <cofactor evidence="1">
        <name>Mg(2+)</name>
        <dbReference type="ChEBI" id="CHEBI:18420"/>
    </cofactor>
</comment>
<dbReference type="GO" id="GO:0006281">
    <property type="term" value="P:DNA repair"/>
    <property type="evidence" value="ECO:0007669"/>
    <property type="project" value="UniProtKB-KW"/>
</dbReference>
<evidence type="ECO:0000256" key="7">
    <source>
        <dbReference type="ARBA" id="ARBA00022759"/>
    </source>
</evidence>
<dbReference type="GO" id="GO:0000287">
    <property type="term" value="F:magnesium ion binding"/>
    <property type="evidence" value="ECO:0007669"/>
    <property type="project" value="InterPro"/>
</dbReference>
<dbReference type="EMBL" id="LR796180">
    <property type="protein sequence ID" value="CAB4124558.1"/>
    <property type="molecule type" value="Genomic_DNA"/>
</dbReference>
<comment type="catalytic activity">
    <reaction evidence="13">
        <text>Endonucleolytic cleavage at a junction such as a reciprocal single-stranded crossover between two homologous DNA duplexes (Holliday junction).</text>
        <dbReference type="EC" id="3.1.21.10"/>
    </reaction>
</comment>
<evidence type="ECO:0000256" key="1">
    <source>
        <dbReference type="ARBA" id="ARBA00001946"/>
    </source>
</evidence>
<dbReference type="GO" id="GO:0008821">
    <property type="term" value="F:crossover junction DNA endonuclease activity"/>
    <property type="evidence" value="ECO:0007669"/>
    <property type="project" value="UniProtKB-EC"/>
</dbReference>
<keyword evidence="8" id="KW-0227">DNA damage</keyword>
<accession>A0A6J5KQB1</accession>
<evidence type="ECO:0000256" key="14">
    <source>
        <dbReference type="ARBA" id="ARBA00029488"/>
    </source>
</evidence>
<keyword evidence="10" id="KW-0460">Magnesium</keyword>
<evidence type="ECO:0000256" key="10">
    <source>
        <dbReference type="ARBA" id="ARBA00022842"/>
    </source>
</evidence>
<evidence type="ECO:0000256" key="11">
    <source>
        <dbReference type="ARBA" id="ARBA00023172"/>
    </source>
</evidence>
<gene>
    <name evidence="17" type="ORF">UFOVP66_11</name>
</gene>
<evidence type="ECO:0000256" key="3">
    <source>
        <dbReference type="ARBA" id="ARBA00011738"/>
    </source>
</evidence>
<evidence type="ECO:0000256" key="9">
    <source>
        <dbReference type="ARBA" id="ARBA00022801"/>
    </source>
</evidence>
<dbReference type="EC" id="3.1.21.10" evidence="14"/>
<evidence type="ECO:0000256" key="15">
    <source>
        <dbReference type="ARBA" id="ARBA00030920"/>
    </source>
</evidence>
<dbReference type="Gene3D" id="3.30.1330.70">
    <property type="entry name" value="Holliday junction resolvase RusA"/>
    <property type="match status" value="1"/>
</dbReference>
<evidence type="ECO:0000256" key="8">
    <source>
        <dbReference type="ARBA" id="ARBA00022763"/>
    </source>
</evidence>
<protein>
    <recommendedName>
        <fullName evidence="4">Crossover junction endodeoxyribonuclease RusA</fullName>
        <ecNumber evidence="14">3.1.21.10</ecNumber>
    </recommendedName>
    <alternativeName>
        <fullName evidence="15">Holliday junction nuclease RusA</fullName>
    </alternativeName>
    <alternativeName>
        <fullName evidence="16">Holliday junction resolvase</fullName>
    </alternativeName>
</protein>
<evidence type="ECO:0000256" key="16">
    <source>
        <dbReference type="ARBA" id="ARBA00031953"/>
    </source>
</evidence>
<evidence type="ECO:0000256" key="2">
    <source>
        <dbReference type="ARBA" id="ARBA00008865"/>
    </source>
</evidence>
<evidence type="ECO:0000256" key="6">
    <source>
        <dbReference type="ARBA" id="ARBA00022723"/>
    </source>
</evidence>
<comment type="similarity">
    <text evidence="2">Belongs to the RusA family.</text>
</comment>
<keyword evidence="5" id="KW-0540">Nuclease</keyword>
<name>A0A6J5KQB1_9CAUD</name>